<comment type="caution">
    <text evidence="2">The sequence shown here is derived from an EMBL/GenBank/DDBJ whole genome shotgun (WGS) entry which is preliminary data.</text>
</comment>
<dbReference type="Proteomes" id="UP000822271">
    <property type="component" value="Unassembled WGS sequence"/>
</dbReference>
<sequence>MSMSGSLAVALTVGVLITPLLAVANAAVAGKDVDLWVMITDLKPTTAAILFLLYCSAVATVLGGRSAAMKIFNELYPDK</sequence>
<name>A0A2J0SQU1_STEMA</name>
<evidence type="ECO:0000256" key="1">
    <source>
        <dbReference type="SAM" id="Phobius"/>
    </source>
</evidence>
<gene>
    <name evidence="2" type="ORF">D7Y33_01775</name>
</gene>
<dbReference type="EMBL" id="RAUE01000002">
    <property type="protein sequence ID" value="MBA0309761.1"/>
    <property type="molecule type" value="Genomic_DNA"/>
</dbReference>
<evidence type="ECO:0008006" key="4">
    <source>
        <dbReference type="Google" id="ProtNLM"/>
    </source>
</evidence>
<evidence type="ECO:0000313" key="2">
    <source>
        <dbReference type="EMBL" id="MBA0309761.1"/>
    </source>
</evidence>
<reference evidence="2" key="1">
    <citation type="submission" date="2018-09" db="EMBL/GenBank/DDBJ databases">
        <authorList>
            <person name="Groschel M."/>
            <person name="Kohl T."/>
            <person name="Conchillo-Sole O."/>
            <person name="Mamat U."/>
            <person name="Yero D."/>
            <person name="Niemann S."/>
            <person name="Daura X."/>
            <person name="Gibert I."/>
        </authorList>
    </citation>
    <scope>NUCLEOTIDE SEQUENCE</scope>
    <source>
        <strain evidence="2">OG156</strain>
    </source>
</reference>
<protein>
    <recommendedName>
        <fullName evidence="4">Transmembrane protein</fullName>
    </recommendedName>
</protein>
<proteinExistence type="predicted"/>
<accession>A0A2J0SQU1</accession>
<dbReference type="AlphaFoldDB" id="A0A2J0SQU1"/>
<keyword evidence="1" id="KW-0812">Transmembrane</keyword>
<reference evidence="2" key="2">
    <citation type="journal article" date="2020" name="Front. Microbiol.">
        <title>Genetic Variants of the DSF Quorum Sensing System in Stenotrophomonas maltophilia Influence Virulence and Resistance Phenotypes Among Genotypically Diverse Clinical Isolates.</title>
        <authorList>
            <person name="Yero D."/>
            <person name="Huedo P."/>
            <person name="Conchillo-Sole O."/>
            <person name="Martinez-Servat S."/>
            <person name="Mamat U."/>
            <person name="Coves X."/>
            <person name="Llanas F."/>
            <person name="Roca I."/>
            <person name="Vila J."/>
            <person name="Schaible U.E."/>
            <person name="Daura X."/>
            <person name="Gibert I."/>
        </authorList>
    </citation>
    <scope>NUCLEOTIDE SEQUENCE</scope>
    <source>
        <strain evidence="2">OG156</strain>
    </source>
</reference>
<keyword evidence="1" id="KW-1133">Transmembrane helix</keyword>
<organism evidence="2 3">
    <name type="scientific">Stenotrophomonas maltophilia</name>
    <name type="common">Pseudomonas maltophilia</name>
    <name type="synonym">Xanthomonas maltophilia</name>
    <dbReference type="NCBI Taxonomy" id="40324"/>
    <lineage>
        <taxon>Bacteria</taxon>
        <taxon>Pseudomonadati</taxon>
        <taxon>Pseudomonadota</taxon>
        <taxon>Gammaproteobacteria</taxon>
        <taxon>Lysobacterales</taxon>
        <taxon>Lysobacteraceae</taxon>
        <taxon>Stenotrophomonas</taxon>
        <taxon>Stenotrophomonas maltophilia group</taxon>
    </lineage>
</organism>
<evidence type="ECO:0000313" key="3">
    <source>
        <dbReference type="Proteomes" id="UP000822271"/>
    </source>
</evidence>
<feature type="transmembrane region" description="Helical" evidence="1">
    <location>
        <begin position="42"/>
        <end position="62"/>
    </location>
</feature>
<keyword evidence="1" id="KW-0472">Membrane</keyword>